<dbReference type="CDD" id="cd00167">
    <property type="entry name" value="SANT"/>
    <property type="match status" value="1"/>
</dbReference>
<dbReference type="Proteomes" id="UP000016922">
    <property type="component" value="Unassembled WGS sequence"/>
</dbReference>
<feature type="compositionally biased region" description="Basic and acidic residues" evidence="1">
    <location>
        <begin position="246"/>
        <end position="255"/>
    </location>
</feature>
<feature type="region of interest" description="Disordered" evidence="1">
    <location>
        <begin position="131"/>
        <end position="184"/>
    </location>
</feature>
<dbReference type="OMA" id="WTDCEER"/>
<dbReference type="eggNOG" id="ENOG502S91F">
    <property type="taxonomic scope" value="Eukaryota"/>
</dbReference>
<protein>
    <submittedName>
        <fullName evidence="2">Uncharacterized protein</fullName>
    </submittedName>
</protein>
<dbReference type="EMBL" id="KE145373">
    <property type="protein sequence ID" value="EPE24589.1"/>
    <property type="molecule type" value="Genomic_DNA"/>
</dbReference>
<feature type="region of interest" description="Disordered" evidence="1">
    <location>
        <begin position="1"/>
        <end position="25"/>
    </location>
</feature>
<keyword evidence="3" id="KW-1185">Reference proteome</keyword>
<feature type="compositionally biased region" description="Polar residues" evidence="1">
    <location>
        <begin position="515"/>
        <end position="530"/>
    </location>
</feature>
<name>S3CH18_GLAL2</name>
<organism evidence="2 3">
    <name type="scientific">Glarea lozoyensis (strain ATCC 20868 / MF5171)</name>
    <dbReference type="NCBI Taxonomy" id="1116229"/>
    <lineage>
        <taxon>Eukaryota</taxon>
        <taxon>Fungi</taxon>
        <taxon>Dikarya</taxon>
        <taxon>Ascomycota</taxon>
        <taxon>Pezizomycotina</taxon>
        <taxon>Leotiomycetes</taxon>
        <taxon>Helotiales</taxon>
        <taxon>Helotiaceae</taxon>
        <taxon>Glarea</taxon>
    </lineage>
</organism>
<evidence type="ECO:0000313" key="2">
    <source>
        <dbReference type="EMBL" id="EPE24589.1"/>
    </source>
</evidence>
<gene>
    <name evidence="2" type="ORF">GLAREA_08441</name>
</gene>
<sequence length="530" mass="59252">MSFTGENTYTSIQPARTLHHANNNPETPYSAVSSFNLPVTYDSSLVTPVSMSASPHVPRTTSSPNSSKEKPIKMSPVSPTYLGFQEEDGFGATRFHNEPMKYKDPPNALYVSTPESTFPASPYPEPFFGNFGVSAPTTRNPAPSPPLHPHQSPSLHSAGGLSNDSRNSRQPTPGQAYRSHNQTPILIAPNPASLRKDSGVYRQNSIQSNHSHGSGSHSHGLPQMHYSPQHHDSHMLPSSGSKKRKSPDSGLDHEYANGNQQMTGEEQLLLRLTDQLNLPWKDVMARFNDETGKSMKVPALQMRKKRLLERLRERALTMAMEDYDKQRWETIARDMLKHGSTEKWTKEAVQRKWYEMHPNGSPLVEYASPGEYELGNRVQYQRPGMPYSPQTPMGGYHGMPLHQRHHSYSGPPETHKLPPSHPLHAVQQVALGLPPLRPASPDLMNLLPPFRHQNTSPPTVSMDEVRSRAGSDASQQMAMHQKQAQMMFEEQKRREEGRMRALLEVGGQRAATGTPLPSQVYAQSQREGRE</sequence>
<feature type="compositionally biased region" description="Polar residues" evidence="1">
    <location>
        <begin position="160"/>
        <end position="184"/>
    </location>
</feature>
<dbReference type="InterPro" id="IPR001005">
    <property type="entry name" value="SANT/Myb"/>
</dbReference>
<dbReference type="KEGG" id="glz:GLAREA_08441"/>
<feature type="compositionally biased region" description="Polar residues" evidence="1">
    <location>
        <begin position="49"/>
        <end position="66"/>
    </location>
</feature>
<feature type="region of interest" description="Disordered" evidence="1">
    <location>
        <begin position="205"/>
        <end position="257"/>
    </location>
</feature>
<feature type="compositionally biased region" description="Low complexity" evidence="1">
    <location>
        <begin position="149"/>
        <end position="158"/>
    </location>
</feature>
<evidence type="ECO:0000313" key="3">
    <source>
        <dbReference type="Proteomes" id="UP000016922"/>
    </source>
</evidence>
<dbReference type="GeneID" id="19467490"/>
<evidence type="ECO:0000256" key="1">
    <source>
        <dbReference type="SAM" id="MobiDB-lite"/>
    </source>
</evidence>
<dbReference type="AlphaFoldDB" id="S3CH18"/>
<dbReference type="RefSeq" id="XP_008088677.1">
    <property type="nucleotide sequence ID" value="XM_008090486.1"/>
</dbReference>
<feature type="region of interest" description="Disordered" evidence="1">
    <location>
        <begin position="49"/>
        <end position="84"/>
    </location>
</feature>
<accession>S3CH18</accession>
<proteinExistence type="predicted"/>
<reference evidence="2 3" key="1">
    <citation type="journal article" date="2013" name="BMC Genomics">
        <title>Genomics-driven discovery of the pneumocandin biosynthetic gene cluster in the fungus Glarea lozoyensis.</title>
        <authorList>
            <person name="Chen L."/>
            <person name="Yue Q."/>
            <person name="Zhang X."/>
            <person name="Xiang M."/>
            <person name="Wang C."/>
            <person name="Li S."/>
            <person name="Che Y."/>
            <person name="Ortiz-Lopez F.J."/>
            <person name="Bills G.F."/>
            <person name="Liu X."/>
            <person name="An Z."/>
        </authorList>
    </citation>
    <scope>NUCLEOTIDE SEQUENCE [LARGE SCALE GENOMIC DNA]</scope>
    <source>
        <strain evidence="3">ATCC 20868 / MF5171</strain>
    </source>
</reference>
<feature type="compositionally biased region" description="Low complexity" evidence="1">
    <location>
        <begin position="210"/>
        <end position="220"/>
    </location>
</feature>
<dbReference type="OrthoDB" id="5421421at2759"/>
<feature type="region of interest" description="Disordered" evidence="1">
    <location>
        <begin position="506"/>
        <end position="530"/>
    </location>
</feature>
<dbReference type="HOGENOM" id="CLU_513922_0_0_1"/>